<dbReference type="EC" id="1.20.4.-" evidence="3"/>
<keyword evidence="1" id="KW-0059">Arsenical resistance</keyword>
<dbReference type="GO" id="GO:0046685">
    <property type="term" value="P:response to arsenic-containing substance"/>
    <property type="evidence" value="ECO:0007669"/>
    <property type="project" value="UniProtKB-KW"/>
</dbReference>
<dbReference type="GO" id="GO:0004725">
    <property type="term" value="F:protein tyrosine phosphatase activity"/>
    <property type="evidence" value="ECO:0007669"/>
    <property type="project" value="UniProtKB-EC"/>
</dbReference>
<dbReference type="STRING" id="990316.MCON_3022"/>
<dbReference type="SMR" id="F4BT63"/>
<dbReference type="SMART" id="SM00226">
    <property type="entry name" value="LMWPc"/>
    <property type="match status" value="1"/>
</dbReference>
<organism evidence="3 4">
    <name type="scientific">Methanothrix soehngenii (strain ATCC 5969 / DSM 3671 / JCM 10134 / NBRC 103675 / OCM 69 / GP-6)</name>
    <name type="common">Methanosaeta concilii</name>
    <dbReference type="NCBI Taxonomy" id="990316"/>
    <lineage>
        <taxon>Archaea</taxon>
        <taxon>Methanobacteriati</taxon>
        <taxon>Methanobacteriota</taxon>
        <taxon>Stenosarchaea group</taxon>
        <taxon>Methanomicrobia</taxon>
        <taxon>Methanotrichales</taxon>
        <taxon>Methanotrichaceae</taxon>
        <taxon>Methanothrix</taxon>
    </lineage>
</organism>
<dbReference type="HOGENOM" id="CLU_071415_3_2_2"/>
<accession>F4BT63</accession>
<keyword evidence="3" id="KW-0378">Hydrolase</keyword>
<dbReference type="Gene3D" id="3.40.50.2300">
    <property type="match status" value="1"/>
</dbReference>
<dbReference type="PANTHER" id="PTHR43428">
    <property type="entry name" value="ARSENATE REDUCTASE"/>
    <property type="match status" value="1"/>
</dbReference>
<dbReference type="KEGG" id="mcj:MCON_3022"/>
<dbReference type="InParanoid" id="F4BT63"/>
<dbReference type="AlphaFoldDB" id="F4BT63"/>
<dbReference type="SUPFAM" id="SSF52788">
    <property type="entry name" value="Phosphotyrosine protein phosphatases I"/>
    <property type="match status" value="1"/>
</dbReference>
<dbReference type="EC" id="3.1.3.48" evidence="3"/>
<dbReference type="InterPro" id="IPR036196">
    <property type="entry name" value="Ptyr_pPase_sf"/>
</dbReference>
<gene>
    <name evidence="3" type="primary">arsC</name>
    <name evidence="3" type="ordered locus">MCON_3022</name>
</gene>
<evidence type="ECO:0000313" key="3">
    <source>
        <dbReference type="EMBL" id="AEB69352.1"/>
    </source>
</evidence>
<name>F4BT63_METSG</name>
<proteinExistence type="predicted"/>
<dbReference type="PANTHER" id="PTHR43428:SF1">
    <property type="entry name" value="ARSENATE REDUCTASE"/>
    <property type="match status" value="1"/>
</dbReference>
<keyword evidence="3" id="KW-0560">Oxidoreductase</keyword>
<protein>
    <submittedName>
        <fullName evidence="3">Protein ArsC (Arsenate reductase) (Arsenical pumpmodifier)</fullName>
        <ecNumber evidence="3">1.20.4.-</ecNumber>
        <ecNumber evidence="3">3.1.3.48</ecNumber>
    </submittedName>
</protein>
<dbReference type="Pfam" id="PF01451">
    <property type="entry name" value="LMWPc"/>
    <property type="match status" value="1"/>
</dbReference>
<dbReference type="InterPro" id="IPR023485">
    <property type="entry name" value="Ptyr_pPase"/>
</dbReference>
<evidence type="ECO:0000259" key="2">
    <source>
        <dbReference type="SMART" id="SM00226"/>
    </source>
</evidence>
<sequence length="171" mass="19012">MEAPDHQMKSDSASSSAGKKKVLFLCTHNSARSQMAEGLLRAMYGDRYEAYSAGVDPTAVDPRAVRAMSEIGIDISGQRSKSTQEFLDTVFDQAVTVCDRARQACPICSTEIELPARTPRAREVIHRSFLDPAATRGSKEEEMQAFRKVRDEMKDWISQTFGDDGRTLFSP</sequence>
<dbReference type="CDD" id="cd16345">
    <property type="entry name" value="LMWP_ArsC"/>
    <property type="match status" value="1"/>
</dbReference>
<reference evidence="3 4" key="1">
    <citation type="journal article" date="2011" name="J. Bacteriol.">
        <title>Complete genome sequence of Methanosaeta concilii, a specialist in aceticlastic methanogenesis.</title>
        <authorList>
            <person name="Barber R.D."/>
            <person name="Zhang L."/>
            <person name="Harnack M."/>
            <person name="Olson M.V."/>
            <person name="Kaul R."/>
            <person name="Ingram-Smith C."/>
            <person name="Smith K.S."/>
        </authorList>
    </citation>
    <scope>NUCLEOTIDE SEQUENCE [LARGE SCALE GENOMIC DNA]</scope>
    <source>
        <strain evidence="4">ATCC 5969 / DSM 3671 / JCM 10134 / NBRC 103675 / OCM 69 / GP-6</strain>
    </source>
</reference>
<dbReference type="Proteomes" id="UP000007807">
    <property type="component" value="Chromosome"/>
</dbReference>
<dbReference type="EMBL" id="CP002565">
    <property type="protein sequence ID" value="AEB69352.1"/>
    <property type="molecule type" value="Genomic_DNA"/>
</dbReference>
<dbReference type="GO" id="GO:0016491">
    <property type="term" value="F:oxidoreductase activity"/>
    <property type="evidence" value="ECO:0007669"/>
    <property type="project" value="UniProtKB-KW"/>
</dbReference>
<feature type="domain" description="Phosphotyrosine protein phosphatase I" evidence="2">
    <location>
        <begin position="20"/>
        <end position="163"/>
    </location>
</feature>
<keyword evidence="4" id="KW-1185">Reference proteome</keyword>
<evidence type="ECO:0000256" key="1">
    <source>
        <dbReference type="ARBA" id="ARBA00022849"/>
    </source>
</evidence>
<evidence type="ECO:0000313" key="4">
    <source>
        <dbReference type="Proteomes" id="UP000007807"/>
    </source>
</evidence>